<keyword evidence="2" id="KW-0963">Cytoplasm</keyword>
<evidence type="ECO:0000256" key="3">
    <source>
        <dbReference type="ARBA" id="ARBA00022737"/>
    </source>
</evidence>
<feature type="domain" description="TOG" evidence="9">
    <location>
        <begin position="160"/>
        <end position="391"/>
    </location>
</feature>
<dbReference type="Gene3D" id="1.25.10.10">
    <property type="entry name" value="Leucine-rich Repeat Variant"/>
    <property type="match status" value="2"/>
</dbReference>
<sequence>MRKPPPKADLKSLAETMLKLLDDAESNVREAAMEGLGVLLRVIGERGMAGYMEGVDKSREEKIREYAAKAEVRVAGAAPPVKKVDMKPEPSIPIVNRAGGQIGSGKVTLGAGKSKPNSAPSNSATSNTSSAKPASSSSSSSSLNAIPAKKKAVDEPVSFKFSDDSAELWMAEAFPDVDLKAFGDSNWKTRLAACQAFLESLQQAAVTIEGEAVVRFFGKTPGWKESNFQVGTSMVSCFDFCVKKGVASKGASSLVLIALAEKLGDVKLKKTVGDHFTTIAEKYSLQFVLSTLYEPLSKAKSPKTVADSLLWIHSMIMEFGIVGLDVKALIEFVKTALGNTNASVRANAITVMGGLRIWVGPDVRMFVADLGTQQLASIDAEFEKVASRAPPAPARVTEDAGAGGTEDLADNLFPRVDLTTKVTPETFE</sequence>
<feature type="region of interest" description="Disordered" evidence="8">
    <location>
        <begin position="105"/>
        <end position="147"/>
    </location>
</feature>
<comment type="similarity">
    <text evidence="5">Belongs to the TOG/XMAP215 family.</text>
</comment>
<evidence type="ECO:0000256" key="4">
    <source>
        <dbReference type="ARBA" id="ARBA00023212"/>
    </source>
</evidence>
<evidence type="ECO:0000259" key="9">
    <source>
        <dbReference type="SMART" id="SM01349"/>
    </source>
</evidence>
<dbReference type="InterPro" id="IPR021133">
    <property type="entry name" value="HEAT_type_2"/>
</dbReference>
<dbReference type="Proteomes" id="UP001211907">
    <property type="component" value="Unassembled WGS sequence"/>
</dbReference>
<evidence type="ECO:0000256" key="8">
    <source>
        <dbReference type="SAM" id="MobiDB-lite"/>
    </source>
</evidence>
<dbReference type="GO" id="GO:0030951">
    <property type="term" value="P:establishment or maintenance of microtubule cytoskeleton polarity"/>
    <property type="evidence" value="ECO:0007669"/>
    <property type="project" value="InterPro"/>
</dbReference>
<dbReference type="PROSITE" id="PS50077">
    <property type="entry name" value="HEAT_REPEAT"/>
    <property type="match status" value="1"/>
</dbReference>
<feature type="compositionally biased region" description="Low complexity" evidence="8">
    <location>
        <begin position="113"/>
        <end position="142"/>
    </location>
</feature>
<comment type="caution">
    <text evidence="10">The sequence shown here is derived from an EMBL/GenBank/DDBJ whole genome shotgun (WGS) entry which is preliminary data.</text>
</comment>
<name>A0AAD5XA18_9FUNG</name>
<protein>
    <submittedName>
        <fullName evidence="10">Cytoskeleton associated protein 5</fullName>
    </submittedName>
</protein>
<proteinExistence type="inferred from homology"/>
<feature type="non-terminal residue" evidence="10">
    <location>
        <position position="428"/>
    </location>
</feature>
<dbReference type="InterPro" id="IPR016024">
    <property type="entry name" value="ARM-type_fold"/>
</dbReference>
<dbReference type="SUPFAM" id="SSF48371">
    <property type="entry name" value="ARM repeat"/>
    <property type="match status" value="1"/>
</dbReference>
<organism evidence="10 11">
    <name type="scientific">Physocladia obscura</name>
    <dbReference type="NCBI Taxonomy" id="109957"/>
    <lineage>
        <taxon>Eukaryota</taxon>
        <taxon>Fungi</taxon>
        <taxon>Fungi incertae sedis</taxon>
        <taxon>Chytridiomycota</taxon>
        <taxon>Chytridiomycota incertae sedis</taxon>
        <taxon>Chytridiomycetes</taxon>
        <taxon>Chytridiales</taxon>
        <taxon>Chytriomycetaceae</taxon>
        <taxon>Physocladia</taxon>
    </lineage>
</organism>
<evidence type="ECO:0000256" key="1">
    <source>
        <dbReference type="ARBA" id="ARBA00004245"/>
    </source>
</evidence>
<evidence type="ECO:0000256" key="7">
    <source>
        <dbReference type="SAM" id="Coils"/>
    </source>
</evidence>
<dbReference type="AlphaFoldDB" id="A0AAD5XA18"/>
<evidence type="ECO:0000256" key="5">
    <source>
        <dbReference type="ARBA" id="ARBA00025722"/>
    </source>
</evidence>
<evidence type="ECO:0000256" key="6">
    <source>
        <dbReference type="PROSITE-ProRule" id="PRU00103"/>
    </source>
</evidence>
<dbReference type="SMART" id="SM01349">
    <property type="entry name" value="TOG"/>
    <property type="match status" value="1"/>
</dbReference>
<dbReference type="InterPro" id="IPR011989">
    <property type="entry name" value="ARM-like"/>
</dbReference>
<comment type="subcellular location">
    <subcellularLocation>
        <location evidence="1">Cytoplasm</location>
        <location evidence="1">Cytoskeleton</location>
    </subcellularLocation>
</comment>
<keyword evidence="7" id="KW-0175">Coiled coil</keyword>
<dbReference type="PANTHER" id="PTHR12609">
    <property type="entry name" value="MICROTUBULE ASSOCIATED PROTEIN XMAP215"/>
    <property type="match status" value="1"/>
</dbReference>
<dbReference type="GO" id="GO:0005856">
    <property type="term" value="C:cytoskeleton"/>
    <property type="evidence" value="ECO:0007669"/>
    <property type="project" value="UniProtKB-SubCell"/>
</dbReference>
<dbReference type="Pfam" id="PF21041">
    <property type="entry name" value="XMAP215_CLASP_TOG"/>
    <property type="match status" value="1"/>
</dbReference>
<gene>
    <name evidence="10" type="primary">CKAP5_2</name>
    <name evidence="10" type="ORF">HK100_009824</name>
</gene>
<evidence type="ECO:0000256" key="2">
    <source>
        <dbReference type="ARBA" id="ARBA00022490"/>
    </source>
</evidence>
<dbReference type="InterPro" id="IPR045110">
    <property type="entry name" value="XMAP215"/>
</dbReference>
<dbReference type="InterPro" id="IPR034085">
    <property type="entry name" value="TOG"/>
</dbReference>
<dbReference type="InterPro" id="IPR048491">
    <property type="entry name" value="XMAP215_CLASP_TOG"/>
</dbReference>
<dbReference type="GO" id="GO:0046785">
    <property type="term" value="P:microtubule polymerization"/>
    <property type="evidence" value="ECO:0007669"/>
    <property type="project" value="InterPro"/>
</dbReference>
<dbReference type="GO" id="GO:0007051">
    <property type="term" value="P:spindle organization"/>
    <property type="evidence" value="ECO:0007669"/>
    <property type="project" value="InterPro"/>
</dbReference>
<accession>A0AAD5XA18</accession>
<keyword evidence="3" id="KW-0677">Repeat</keyword>
<keyword evidence="11" id="KW-1185">Reference proteome</keyword>
<keyword evidence="4" id="KW-0206">Cytoskeleton</keyword>
<dbReference type="EMBL" id="JADGJH010005181">
    <property type="protein sequence ID" value="KAJ3081726.1"/>
    <property type="molecule type" value="Genomic_DNA"/>
</dbReference>
<feature type="repeat" description="HEAT" evidence="6">
    <location>
        <begin position="13"/>
        <end position="51"/>
    </location>
</feature>
<dbReference type="GO" id="GO:0051010">
    <property type="term" value="F:microtubule plus-end binding"/>
    <property type="evidence" value="ECO:0007669"/>
    <property type="project" value="InterPro"/>
</dbReference>
<evidence type="ECO:0000313" key="11">
    <source>
        <dbReference type="Proteomes" id="UP001211907"/>
    </source>
</evidence>
<dbReference type="GO" id="GO:0061863">
    <property type="term" value="F:microtubule plus end polymerase"/>
    <property type="evidence" value="ECO:0007669"/>
    <property type="project" value="InterPro"/>
</dbReference>
<feature type="coiled-coil region" evidence="7">
    <location>
        <begin position="7"/>
        <end position="34"/>
    </location>
</feature>
<reference evidence="10" key="1">
    <citation type="submission" date="2020-05" db="EMBL/GenBank/DDBJ databases">
        <title>Phylogenomic resolution of chytrid fungi.</title>
        <authorList>
            <person name="Stajich J.E."/>
            <person name="Amses K."/>
            <person name="Simmons R."/>
            <person name="Seto K."/>
            <person name="Myers J."/>
            <person name="Bonds A."/>
            <person name="Quandt C.A."/>
            <person name="Barry K."/>
            <person name="Liu P."/>
            <person name="Grigoriev I."/>
            <person name="Longcore J.E."/>
            <person name="James T.Y."/>
        </authorList>
    </citation>
    <scope>NUCLEOTIDE SEQUENCE</scope>
    <source>
        <strain evidence="10">JEL0513</strain>
    </source>
</reference>
<evidence type="ECO:0000313" key="10">
    <source>
        <dbReference type="EMBL" id="KAJ3081726.1"/>
    </source>
</evidence>